<evidence type="ECO:0000256" key="3">
    <source>
        <dbReference type="ARBA" id="ARBA00005913"/>
    </source>
</evidence>
<feature type="region of interest" description="Disordered" evidence="9">
    <location>
        <begin position="17"/>
        <end position="65"/>
    </location>
</feature>
<dbReference type="PANTHER" id="PTHR37787">
    <property type="entry name" value="BIOGENESIS OF LYSOSOME-RELATED ORGANELLES COMPLEX 1 SUBUNIT KXD1"/>
    <property type="match status" value="1"/>
</dbReference>
<dbReference type="InterPro" id="IPR019371">
    <property type="entry name" value="KxDL_dom"/>
</dbReference>
<evidence type="ECO:0000256" key="8">
    <source>
        <dbReference type="SAM" id="Coils"/>
    </source>
</evidence>
<keyword evidence="5" id="KW-0813">Transport</keyword>
<evidence type="ECO:0000259" key="10">
    <source>
        <dbReference type="Pfam" id="PF10241"/>
    </source>
</evidence>
<evidence type="ECO:0000256" key="1">
    <source>
        <dbReference type="ARBA" id="ARBA00002069"/>
    </source>
</evidence>
<evidence type="ECO:0000256" key="6">
    <source>
        <dbReference type="ARBA" id="ARBA00022753"/>
    </source>
</evidence>
<feature type="region of interest" description="Disordered" evidence="9">
    <location>
        <begin position="170"/>
        <end position="194"/>
    </location>
</feature>
<evidence type="ECO:0000313" key="11">
    <source>
        <dbReference type="EMBL" id="RMX73217.1"/>
    </source>
</evidence>
<feature type="compositionally biased region" description="Low complexity" evidence="9">
    <location>
        <begin position="56"/>
        <end position="65"/>
    </location>
</feature>
<feature type="domain" description="KxDL" evidence="10">
    <location>
        <begin position="96"/>
        <end position="181"/>
    </location>
</feature>
<dbReference type="Proteomes" id="UP000281245">
    <property type="component" value="Unassembled WGS sequence"/>
</dbReference>
<dbReference type="VEuPathDB" id="FungiDB:BTJ68_00420"/>
<comment type="function">
    <text evidence="1">Component of the biogenesis of lysosome-related organelles complex-1 (BLOC-1) involved in endosomal cargo sorting.</text>
</comment>
<dbReference type="InterPro" id="IPR051390">
    <property type="entry name" value="BLOC-1_subunit_KXD1"/>
</dbReference>
<dbReference type="AlphaFoldDB" id="A0A3M6W3U4"/>
<proteinExistence type="inferred from homology"/>
<organism evidence="11 12">
    <name type="scientific">Hortaea werneckii</name>
    <name type="common">Black yeast</name>
    <name type="synonym">Cladosporium werneckii</name>
    <dbReference type="NCBI Taxonomy" id="91943"/>
    <lineage>
        <taxon>Eukaryota</taxon>
        <taxon>Fungi</taxon>
        <taxon>Dikarya</taxon>
        <taxon>Ascomycota</taxon>
        <taxon>Pezizomycotina</taxon>
        <taxon>Dothideomycetes</taxon>
        <taxon>Dothideomycetidae</taxon>
        <taxon>Mycosphaerellales</taxon>
        <taxon>Teratosphaeriaceae</taxon>
        <taxon>Hortaea</taxon>
    </lineage>
</organism>
<dbReference type="PANTHER" id="PTHR37787:SF1">
    <property type="entry name" value="BIOGENESIS OF LYSOSOME-RELATED ORGANELLES COMPLEX 1 SUBUNIT KXD1"/>
    <property type="match status" value="1"/>
</dbReference>
<gene>
    <name evidence="11" type="ORF">D0869_13826</name>
</gene>
<dbReference type="Pfam" id="PF10241">
    <property type="entry name" value="KxDL"/>
    <property type="match status" value="1"/>
</dbReference>
<dbReference type="GO" id="GO:0031083">
    <property type="term" value="C:BLOC-1 complex"/>
    <property type="evidence" value="ECO:0007669"/>
    <property type="project" value="TreeGrafter"/>
</dbReference>
<protein>
    <recommendedName>
        <fullName evidence="4">Biogenesis of lysosome-related organelles complex 1 subunit KXD1</fullName>
    </recommendedName>
    <alternativeName>
        <fullName evidence="7">KxDL homolog</fullName>
    </alternativeName>
</protein>
<sequence>MLKLIMSTAYYQYQPTGTLPVSVPGKKPQQGYLPRHARNTSAYSQLSVSPPERPESVSTSGAGLYSSASSSYADSEYESSTAGATSVDLLDYMNDRLSQTYNPLPMDHSLAKQTQMSGELNAKNRELQALQAQARARLAKTRANFAEGMKAAKDVQRDLEWTQKKVHALNARAARKHPEQYRAASERHPAPVDC</sequence>
<keyword evidence="8" id="KW-0175">Coiled coil</keyword>
<evidence type="ECO:0000313" key="12">
    <source>
        <dbReference type="Proteomes" id="UP000281245"/>
    </source>
</evidence>
<evidence type="ECO:0000256" key="5">
    <source>
        <dbReference type="ARBA" id="ARBA00022448"/>
    </source>
</evidence>
<comment type="subcellular location">
    <subcellularLocation>
        <location evidence="2">Endosome</location>
    </subcellularLocation>
</comment>
<evidence type="ECO:0000256" key="4">
    <source>
        <dbReference type="ARBA" id="ARBA00016207"/>
    </source>
</evidence>
<name>A0A3M6W3U4_HORWE</name>
<dbReference type="EMBL" id="QWIJ01001892">
    <property type="protein sequence ID" value="RMX73217.1"/>
    <property type="molecule type" value="Genomic_DNA"/>
</dbReference>
<evidence type="ECO:0000256" key="7">
    <source>
        <dbReference type="ARBA" id="ARBA00029808"/>
    </source>
</evidence>
<dbReference type="GO" id="GO:0005768">
    <property type="term" value="C:endosome"/>
    <property type="evidence" value="ECO:0007669"/>
    <property type="project" value="UniProtKB-SubCell"/>
</dbReference>
<evidence type="ECO:0000256" key="2">
    <source>
        <dbReference type="ARBA" id="ARBA00004177"/>
    </source>
</evidence>
<reference evidence="11 12" key="1">
    <citation type="journal article" date="2018" name="BMC Genomics">
        <title>Genomic evidence for intraspecific hybridization in a clonal and extremely halotolerant yeast.</title>
        <authorList>
            <person name="Gostincar C."/>
            <person name="Stajich J.E."/>
            <person name="Zupancic J."/>
            <person name="Zalar P."/>
            <person name="Gunde-Cimerman N."/>
        </authorList>
    </citation>
    <scope>NUCLEOTIDE SEQUENCE [LARGE SCALE GENOMIC DNA]</scope>
    <source>
        <strain evidence="11 12">EXF-6656</strain>
    </source>
</reference>
<comment type="caution">
    <text evidence="11">The sequence shown here is derived from an EMBL/GenBank/DDBJ whole genome shotgun (WGS) entry which is preliminary data.</text>
</comment>
<dbReference type="OrthoDB" id="4089816at2759"/>
<accession>A0A3M6W3U4</accession>
<comment type="similarity">
    <text evidence="3">Belongs to the KXD1 family.</text>
</comment>
<dbReference type="GO" id="GO:0007032">
    <property type="term" value="P:endosome organization"/>
    <property type="evidence" value="ECO:0007669"/>
    <property type="project" value="TreeGrafter"/>
</dbReference>
<evidence type="ECO:0000256" key="9">
    <source>
        <dbReference type="SAM" id="MobiDB-lite"/>
    </source>
</evidence>
<feature type="compositionally biased region" description="Basic and acidic residues" evidence="9">
    <location>
        <begin position="176"/>
        <end position="194"/>
    </location>
</feature>
<feature type="coiled-coil region" evidence="8">
    <location>
        <begin position="113"/>
        <end position="144"/>
    </location>
</feature>
<keyword evidence="6" id="KW-0967">Endosome</keyword>
<dbReference type="GO" id="GO:0032880">
    <property type="term" value="P:regulation of protein localization"/>
    <property type="evidence" value="ECO:0007669"/>
    <property type="project" value="TreeGrafter"/>
</dbReference>